<dbReference type="AlphaFoldDB" id="A0A4Y2EKI4"/>
<comment type="caution">
    <text evidence="2">The sequence shown here is derived from an EMBL/GenBank/DDBJ whole genome shotgun (WGS) entry which is preliminary data.</text>
</comment>
<evidence type="ECO:0000313" key="2">
    <source>
        <dbReference type="EMBL" id="GBM28394.1"/>
    </source>
</evidence>
<reference evidence="2 3" key="1">
    <citation type="journal article" date="2019" name="Sci. Rep.">
        <title>Orb-weaving spider Araneus ventricosus genome elucidates the spidroin gene catalogue.</title>
        <authorList>
            <person name="Kono N."/>
            <person name="Nakamura H."/>
            <person name="Ohtoshi R."/>
            <person name="Moran D.A.P."/>
            <person name="Shinohara A."/>
            <person name="Yoshida Y."/>
            <person name="Fujiwara M."/>
            <person name="Mori M."/>
            <person name="Tomita M."/>
            <person name="Arakawa K."/>
        </authorList>
    </citation>
    <scope>NUCLEOTIDE SEQUENCE [LARGE SCALE GENOMIC DNA]</scope>
</reference>
<proteinExistence type="predicted"/>
<feature type="compositionally biased region" description="Low complexity" evidence="1">
    <location>
        <begin position="19"/>
        <end position="33"/>
    </location>
</feature>
<organism evidence="2 3">
    <name type="scientific">Araneus ventricosus</name>
    <name type="common">Orbweaver spider</name>
    <name type="synonym">Epeira ventricosa</name>
    <dbReference type="NCBI Taxonomy" id="182803"/>
    <lineage>
        <taxon>Eukaryota</taxon>
        <taxon>Metazoa</taxon>
        <taxon>Ecdysozoa</taxon>
        <taxon>Arthropoda</taxon>
        <taxon>Chelicerata</taxon>
        <taxon>Arachnida</taxon>
        <taxon>Araneae</taxon>
        <taxon>Araneomorphae</taxon>
        <taxon>Entelegynae</taxon>
        <taxon>Araneoidea</taxon>
        <taxon>Araneidae</taxon>
        <taxon>Araneus</taxon>
    </lineage>
</organism>
<gene>
    <name evidence="2" type="ORF">AVEN_262154_1</name>
</gene>
<evidence type="ECO:0000313" key="3">
    <source>
        <dbReference type="Proteomes" id="UP000499080"/>
    </source>
</evidence>
<sequence length="152" mass="17014">MFSSWCGEEVWTVVPAQVKSSSSNRDSKSGGPSQNCPRDVAERNVNTSETKSNPLIWHEPSKLSGFGQKSLKRCEEFLCFAEKPLESGLPLRSQCRAIQSFHRWNGDEENIRTDSPAPHRLSKARASLPLFFSFSVADGVPPRRDHPPTRTT</sequence>
<feature type="compositionally biased region" description="Polar residues" evidence="1">
    <location>
        <begin position="44"/>
        <end position="53"/>
    </location>
</feature>
<dbReference type="Proteomes" id="UP000499080">
    <property type="component" value="Unassembled WGS sequence"/>
</dbReference>
<name>A0A4Y2EKI4_ARAVE</name>
<feature type="region of interest" description="Disordered" evidence="1">
    <location>
        <begin position="17"/>
        <end position="59"/>
    </location>
</feature>
<keyword evidence="3" id="KW-1185">Reference proteome</keyword>
<evidence type="ECO:0000256" key="1">
    <source>
        <dbReference type="SAM" id="MobiDB-lite"/>
    </source>
</evidence>
<accession>A0A4Y2EKI4</accession>
<dbReference type="EMBL" id="BGPR01000610">
    <property type="protein sequence ID" value="GBM28394.1"/>
    <property type="molecule type" value="Genomic_DNA"/>
</dbReference>
<protein>
    <submittedName>
        <fullName evidence="2">Uncharacterized protein</fullName>
    </submittedName>
</protein>